<comment type="caution">
    <text evidence="5">The sequence shown here is derived from an EMBL/GenBank/DDBJ whole genome shotgun (WGS) entry which is preliminary data.</text>
</comment>
<dbReference type="PANTHER" id="PTHR44858:SF1">
    <property type="entry name" value="UDP-N-ACETYLGLUCOSAMINE--PEPTIDE N-ACETYLGLUCOSAMINYLTRANSFERASE SPINDLY-RELATED"/>
    <property type="match status" value="1"/>
</dbReference>
<dbReference type="Pfam" id="PF13432">
    <property type="entry name" value="TPR_16"/>
    <property type="match status" value="1"/>
</dbReference>
<dbReference type="SMART" id="SM00028">
    <property type="entry name" value="TPR"/>
    <property type="match status" value="4"/>
</dbReference>
<feature type="repeat" description="TPR" evidence="3">
    <location>
        <begin position="75"/>
        <end position="108"/>
    </location>
</feature>
<dbReference type="InterPro" id="IPR050498">
    <property type="entry name" value="Ycf3"/>
</dbReference>
<reference evidence="5" key="1">
    <citation type="submission" date="2023-10" db="EMBL/GenBank/DDBJ databases">
        <authorList>
            <person name="Chen Y."/>
            <person name="Shah S."/>
            <person name="Dougan E. K."/>
            <person name="Thang M."/>
            <person name="Chan C."/>
        </authorList>
    </citation>
    <scope>NUCLEOTIDE SEQUENCE [LARGE SCALE GENOMIC DNA]</scope>
</reference>
<keyword evidence="6" id="KW-1185">Reference proteome</keyword>
<protein>
    <recommendedName>
        <fullName evidence="7">Protein O-GlcNAc transferase</fullName>
    </recommendedName>
</protein>
<dbReference type="SUPFAM" id="SSF53448">
    <property type="entry name" value="Nucleotide-diphospho-sugar transferases"/>
    <property type="match status" value="1"/>
</dbReference>
<evidence type="ECO:0008006" key="7">
    <source>
        <dbReference type="Google" id="ProtNLM"/>
    </source>
</evidence>
<feature type="compositionally biased region" description="Low complexity" evidence="4">
    <location>
        <begin position="1"/>
        <end position="14"/>
    </location>
</feature>
<evidence type="ECO:0000256" key="2">
    <source>
        <dbReference type="ARBA" id="ARBA00022803"/>
    </source>
</evidence>
<dbReference type="InterPro" id="IPR029044">
    <property type="entry name" value="Nucleotide-diphossugar_trans"/>
</dbReference>
<keyword evidence="1" id="KW-0677">Repeat</keyword>
<dbReference type="Gene3D" id="1.25.40.10">
    <property type="entry name" value="Tetratricopeptide repeat domain"/>
    <property type="match status" value="1"/>
</dbReference>
<dbReference type="PROSITE" id="PS50005">
    <property type="entry name" value="TPR"/>
    <property type="match status" value="1"/>
</dbReference>
<gene>
    <name evidence="5" type="ORF">PCOR1329_LOCUS52880</name>
</gene>
<name>A0ABN9UYF5_9DINO</name>
<dbReference type="EMBL" id="CAUYUJ010016438">
    <property type="protein sequence ID" value="CAK0865317.1"/>
    <property type="molecule type" value="Genomic_DNA"/>
</dbReference>
<dbReference type="PANTHER" id="PTHR44858">
    <property type="entry name" value="TETRATRICOPEPTIDE REPEAT PROTEIN 6"/>
    <property type="match status" value="1"/>
</dbReference>
<feature type="region of interest" description="Disordered" evidence="4">
    <location>
        <begin position="424"/>
        <end position="472"/>
    </location>
</feature>
<keyword evidence="2 3" id="KW-0802">TPR repeat</keyword>
<evidence type="ECO:0000256" key="4">
    <source>
        <dbReference type="SAM" id="MobiDB-lite"/>
    </source>
</evidence>
<dbReference type="Proteomes" id="UP001189429">
    <property type="component" value="Unassembled WGS sequence"/>
</dbReference>
<feature type="region of interest" description="Disordered" evidence="4">
    <location>
        <begin position="1"/>
        <end position="32"/>
    </location>
</feature>
<organism evidence="5 6">
    <name type="scientific">Prorocentrum cordatum</name>
    <dbReference type="NCBI Taxonomy" id="2364126"/>
    <lineage>
        <taxon>Eukaryota</taxon>
        <taxon>Sar</taxon>
        <taxon>Alveolata</taxon>
        <taxon>Dinophyceae</taxon>
        <taxon>Prorocentrales</taxon>
        <taxon>Prorocentraceae</taxon>
        <taxon>Prorocentrum</taxon>
    </lineage>
</organism>
<dbReference type="SUPFAM" id="SSF48452">
    <property type="entry name" value="TPR-like"/>
    <property type="match status" value="1"/>
</dbReference>
<proteinExistence type="predicted"/>
<evidence type="ECO:0000313" key="5">
    <source>
        <dbReference type="EMBL" id="CAK0865317.1"/>
    </source>
</evidence>
<accession>A0ABN9UYF5</accession>
<dbReference type="InterPro" id="IPR011990">
    <property type="entry name" value="TPR-like_helical_dom_sf"/>
</dbReference>
<sequence length="492" mass="52331">MVAAAAACEAGDAEAPARREGEAGGAPGGGEGEAKKSPFAMALLHIKWASFLQRAGQFDRAVEHFTKSSEFHPNARAYFGLGTCLAALRRRQEAADALARAVELSPKMVAARVNLAGVLISLQRFEEGAAHCRVALQREPHGREAVMNLANALRNLGRRSEAIELVWEHIRGAEADAAADVDAAAAVEPSGVQTSGAAPAAAGGPAAAGQPVGGQRAAVRCSDWRGCRDAPLPLAVVCVKWGRRYGAEYVNRLHAGVRRHLPAERAEASFLCFTDDPSGLDEGIRAMPLPEGLPLWWGKAHLFSEEAGLDGHRVLYLDLDQVIVGSLAPLVSYEGPFALLSTDGIACELAGGGYNSSVVSWEASPFFRAISAGLSEAVLRFVHRFDHWLEMSVEGADLWQLLQPGCVVDYTAVFRGGVCLGSGEDEEVESQPPARGEGEQEEGAESAVAAPHCAPREPPQSAAVVTFPRNPKPHDVAERHDWVRLHWIGHAG</sequence>
<evidence type="ECO:0000313" key="6">
    <source>
        <dbReference type="Proteomes" id="UP001189429"/>
    </source>
</evidence>
<dbReference type="InterPro" id="IPR019734">
    <property type="entry name" value="TPR_rpt"/>
</dbReference>
<evidence type="ECO:0000256" key="3">
    <source>
        <dbReference type="PROSITE-ProRule" id="PRU00339"/>
    </source>
</evidence>
<evidence type="ECO:0000256" key="1">
    <source>
        <dbReference type="ARBA" id="ARBA00022737"/>
    </source>
</evidence>